<accession>A0A939F9N8</accession>
<dbReference type="SMART" id="SM00345">
    <property type="entry name" value="HTH_GNTR"/>
    <property type="match status" value="1"/>
</dbReference>
<dbReference type="InterPro" id="IPR000524">
    <property type="entry name" value="Tscrpt_reg_HTH_GntR"/>
</dbReference>
<dbReference type="PANTHER" id="PTHR43537:SF45">
    <property type="entry name" value="GNTR FAMILY REGULATORY PROTEIN"/>
    <property type="match status" value="1"/>
</dbReference>
<dbReference type="Proteomes" id="UP000664167">
    <property type="component" value="Unassembled WGS sequence"/>
</dbReference>
<dbReference type="AlphaFoldDB" id="A0A939F9N8"/>
<dbReference type="Pfam" id="PF07729">
    <property type="entry name" value="FCD"/>
    <property type="match status" value="1"/>
</dbReference>
<dbReference type="PANTHER" id="PTHR43537">
    <property type="entry name" value="TRANSCRIPTIONAL REGULATOR, GNTR FAMILY"/>
    <property type="match status" value="1"/>
</dbReference>
<reference evidence="5" key="1">
    <citation type="submission" date="2021-03" db="EMBL/GenBank/DDBJ databases">
        <title>Streptomyces poriferae sp. nov., a novel marine sponge-derived Actinobacteria species with anti-MRSA activity.</title>
        <authorList>
            <person name="Sandoval-Powers M."/>
            <person name="Kralova S."/>
            <person name="Nguyen G.-S."/>
            <person name="Fawwal D."/>
            <person name="Degnes K."/>
            <person name="Klinkenberg G."/>
            <person name="Sletta H."/>
            <person name="Wentzel A."/>
            <person name="Liles M.R."/>
        </authorList>
    </citation>
    <scope>NUCLEOTIDE SEQUENCE</scope>
    <source>
        <strain evidence="5">DSM 41794</strain>
    </source>
</reference>
<dbReference type="CDD" id="cd07377">
    <property type="entry name" value="WHTH_GntR"/>
    <property type="match status" value="1"/>
</dbReference>
<dbReference type="SUPFAM" id="SSF46785">
    <property type="entry name" value="Winged helix' DNA-binding domain"/>
    <property type="match status" value="1"/>
</dbReference>
<evidence type="ECO:0000259" key="4">
    <source>
        <dbReference type="PROSITE" id="PS50949"/>
    </source>
</evidence>
<keyword evidence="1" id="KW-0805">Transcription regulation</keyword>
<evidence type="ECO:0000313" key="5">
    <source>
        <dbReference type="EMBL" id="MBO0515196.1"/>
    </source>
</evidence>
<evidence type="ECO:0000256" key="3">
    <source>
        <dbReference type="ARBA" id="ARBA00023163"/>
    </source>
</evidence>
<dbReference type="GO" id="GO:0003700">
    <property type="term" value="F:DNA-binding transcription factor activity"/>
    <property type="evidence" value="ECO:0007669"/>
    <property type="project" value="InterPro"/>
</dbReference>
<dbReference type="Pfam" id="PF00392">
    <property type="entry name" value="GntR"/>
    <property type="match status" value="1"/>
</dbReference>
<proteinExistence type="predicted"/>
<organism evidence="5 6">
    <name type="scientific">Streptomyces beijiangensis</name>
    <dbReference type="NCBI Taxonomy" id="163361"/>
    <lineage>
        <taxon>Bacteria</taxon>
        <taxon>Bacillati</taxon>
        <taxon>Actinomycetota</taxon>
        <taxon>Actinomycetes</taxon>
        <taxon>Kitasatosporales</taxon>
        <taxon>Streptomycetaceae</taxon>
        <taxon>Streptomyces</taxon>
    </lineage>
</organism>
<dbReference type="RefSeq" id="WP_206965799.1">
    <property type="nucleotide sequence ID" value="NZ_BAAAJJ010000005.1"/>
</dbReference>
<name>A0A939F9N8_9ACTN</name>
<dbReference type="PROSITE" id="PS50949">
    <property type="entry name" value="HTH_GNTR"/>
    <property type="match status" value="1"/>
</dbReference>
<evidence type="ECO:0000256" key="2">
    <source>
        <dbReference type="ARBA" id="ARBA00023125"/>
    </source>
</evidence>
<dbReference type="SMART" id="SM00895">
    <property type="entry name" value="FCD"/>
    <property type="match status" value="1"/>
</dbReference>
<dbReference type="InterPro" id="IPR011711">
    <property type="entry name" value="GntR_C"/>
</dbReference>
<gene>
    <name evidence="5" type="ORF">J0695_25870</name>
</gene>
<dbReference type="EMBL" id="JAFLRJ010000262">
    <property type="protein sequence ID" value="MBO0515196.1"/>
    <property type="molecule type" value="Genomic_DNA"/>
</dbReference>
<evidence type="ECO:0000256" key="1">
    <source>
        <dbReference type="ARBA" id="ARBA00023015"/>
    </source>
</evidence>
<evidence type="ECO:0000313" key="6">
    <source>
        <dbReference type="Proteomes" id="UP000664167"/>
    </source>
</evidence>
<protein>
    <submittedName>
        <fullName evidence="5">GntR family transcriptional regulator</fullName>
    </submittedName>
</protein>
<dbReference type="Gene3D" id="1.10.10.10">
    <property type="entry name" value="Winged helix-like DNA-binding domain superfamily/Winged helix DNA-binding domain"/>
    <property type="match status" value="1"/>
</dbReference>
<dbReference type="InterPro" id="IPR036388">
    <property type="entry name" value="WH-like_DNA-bd_sf"/>
</dbReference>
<keyword evidence="3" id="KW-0804">Transcription</keyword>
<dbReference type="Gene3D" id="1.20.120.530">
    <property type="entry name" value="GntR ligand-binding domain-like"/>
    <property type="match status" value="1"/>
</dbReference>
<feature type="domain" description="HTH gntR-type" evidence="4">
    <location>
        <begin position="2"/>
        <end position="69"/>
    </location>
</feature>
<comment type="caution">
    <text evidence="5">The sequence shown here is derived from an EMBL/GenBank/DDBJ whole genome shotgun (WGS) entry which is preliminary data.</text>
</comment>
<dbReference type="GO" id="GO:0003677">
    <property type="term" value="F:DNA binding"/>
    <property type="evidence" value="ECO:0007669"/>
    <property type="project" value="UniProtKB-KW"/>
</dbReference>
<sequence length="218" mass="23615">MASTAQRTADLLRRRITQGALAPGTRLSEEALGEAMGVSRNTLREAFRLLAHDRLVAHEPNRGVFVRRLEVADITDIYAVRTTLESAGVRASATAPAGQLRAVAEAVEAGEAAADAADWGQVGTADLRFHQALGALSCSSRIDTYLAGLLAEQRLAFATMPSQRLFHEPFLRRNRTIADLLTAGRTTAAEDALHRYLEDACRTVLDALQLQLQLQEGP</sequence>
<dbReference type="InterPro" id="IPR008920">
    <property type="entry name" value="TF_FadR/GntR_C"/>
</dbReference>
<keyword evidence="2" id="KW-0238">DNA-binding</keyword>
<keyword evidence="6" id="KW-1185">Reference proteome</keyword>
<dbReference type="InterPro" id="IPR036390">
    <property type="entry name" value="WH_DNA-bd_sf"/>
</dbReference>
<dbReference type="SUPFAM" id="SSF48008">
    <property type="entry name" value="GntR ligand-binding domain-like"/>
    <property type="match status" value="1"/>
</dbReference>